<dbReference type="AlphaFoldDB" id="A0A2M8EYH5"/>
<dbReference type="NCBIfam" id="TIGR01552">
    <property type="entry name" value="phd_fam"/>
    <property type="match status" value="1"/>
</dbReference>
<organism evidence="1 2">
    <name type="scientific">Candidatus Roizmanbacteria bacterium CG_4_9_14_0_2_um_filter_39_13</name>
    <dbReference type="NCBI Taxonomy" id="1974839"/>
    <lineage>
        <taxon>Bacteria</taxon>
        <taxon>Candidatus Roizmaniibacteriota</taxon>
    </lineage>
</organism>
<comment type="caution">
    <text evidence="1">The sequence shown here is derived from an EMBL/GenBank/DDBJ whole genome shotgun (WGS) entry which is preliminary data.</text>
</comment>
<gene>
    <name evidence="1" type="ORF">CO051_03970</name>
</gene>
<accession>A0A2M8EYH5</accession>
<dbReference type="EMBL" id="PFSC01000108">
    <property type="protein sequence ID" value="PJC31594.1"/>
    <property type="molecule type" value="Genomic_DNA"/>
</dbReference>
<evidence type="ECO:0000313" key="2">
    <source>
        <dbReference type="Proteomes" id="UP000231383"/>
    </source>
</evidence>
<sequence length="100" mass="11674">MLIDHNNLVQKTELRQNLAQILARVYKGDTLFISDRGTVKAKITLVESEIDKKKKIKKIMKELNKIRDQLADVGWGKEDSTMAIRKMREERSQYLLDRDG</sequence>
<dbReference type="Proteomes" id="UP000231383">
    <property type="component" value="Unassembled WGS sequence"/>
</dbReference>
<evidence type="ECO:0008006" key="3">
    <source>
        <dbReference type="Google" id="ProtNLM"/>
    </source>
</evidence>
<reference evidence="2" key="1">
    <citation type="submission" date="2017-09" db="EMBL/GenBank/DDBJ databases">
        <title>Depth-based differentiation of microbial function through sediment-hosted aquifers and enrichment of novel symbionts in the deep terrestrial subsurface.</title>
        <authorList>
            <person name="Probst A.J."/>
            <person name="Ladd B."/>
            <person name="Jarett J.K."/>
            <person name="Geller-Mcgrath D.E."/>
            <person name="Sieber C.M.K."/>
            <person name="Emerson J.B."/>
            <person name="Anantharaman K."/>
            <person name="Thomas B.C."/>
            <person name="Malmstrom R."/>
            <person name="Stieglmeier M."/>
            <person name="Klingl A."/>
            <person name="Woyke T."/>
            <person name="Ryan C.M."/>
            <person name="Banfield J.F."/>
        </authorList>
    </citation>
    <scope>NUCLEOTIDE SEQUENCE [LARGE SCALE GENOMIC DNA]</scope>
</reference>
<proteinExistence type="predicted"/>
<evidence type="ECO:0000313" key="1">
    <source>
        <dbReference type="EMBL" id="PJC31594.1"/>
    </source>
</evidence>
<name>A0A2M8EYH5_9BACT</name>
<protein>
    <recommendedName>
        <fullName evidence="3">Antitoxin</fullName>
    </recommendedName>
</protein>